<proteinExistence type="predicted"/>
<dbReference type="PANTHER" id="PTHR43041">
    <property type="entry name" value="HYDROLASE, METALLO-BETA-LACTAMASE SUPERFAMILY"/>
    <property type="match status" value="1"/>
</dbReference>
<dbReference type="SUPFAM" id="SSF56281">
    <property type="entry name" value="Metallo-hydrolase/oxidoreductase"/>
    <property type="match status" value="1"/>
</dbReference>
<reference evidence="2 3" key="1">
    <citation type="journal article" date="2017" name="Front. Microbiol.">
        <title>Comparative Genomic Analysis of the Class Epsilonproteobacteria and Proposed Reclassification to Epsilonbacteraeota (phyl. nov.).</title>
        <authorList>
            <person name="Waite D.W."/>
            <person name="Vanwonterghem I."/>
            <person name="Rinke C."/>
            <person name="Parks D.H."/>
            <person name="Zhang Y."/>
            <person name="Takai K."/>
            <person name="Sievert S.M."/>
            <person name="Simon J."/>
            <person name="Campbell B.J."/>
            <person name="Hanson T.E."/>
            <person name="Woyke T."/>
            <person name="Klotz M.G."/>
            <person name="Hugenholtz P."/>
        </authorList>
    </citation>
    <scope>NUCLEOTIDE SEQUENCE [LARGE SCALE GENOMIC DNA]</scope>
    <source>
        <strain evidence="2">UBA12443</strain>
    </source>
</reference>
<sequence length="259" mass="28559">MNNLLSGLSNGTVATPPIKLFESGEHSVWWVGINENTAFRSNVYLIKDADAAILVDPGHRAYFESVKDAVSKIIDPKNVKALVLCHQDPDVCAAMVDWLDFNPSLKIVSTPRTHVLLPYYGKSDYDRFDAADDTEFPYGSSALKFIECPFMHFPGAFATYDPVSGFLLSGDVWAAIDSDWKLVTDDFEGHISGLDIFHKDYIASNIACKGFVEKLQNVSIEAILPQHGSIISKGDVPSAIEYLENLNCGLDILYPHLGI</sequence>
<dbReference type="Proteomes" id="UP000228859">
    <property type="component" value="Unassembled WGS sequence"/>
</dbReference>
<dbReference type="InterPro" id="IPR001279">
    <property type="entry name" value="Metallo-B-lactamas"/>
</dbReference>
<dbReference type="InterPro" id="IPR045761">
    <property type="entry name" value="ODP_dom"/>
</dbReference>
<comment type="caution">
    <text evidence="2">The sequence shown here is derived from an EMBL/GenBank/DDBJ whole genome shotgun (WGS) entry which is preliminary data.</text>
</comment>
<dbReference type="Gene3D" id="3.60.15.10">
    <property type="entry name" value="Ribonuclease Z/Hydroxyacylglutathione hydrolase-like"/>
    <property type="match status" value="1"/>
</dbReference>
<accession>A0A2D3W8R8</accession>
<dbReference type="EMBL" id="DLUI01000139">
    <property type="protein sequence ID" value="DAB37731.1"/>
    <property type="molecule type" value="Genomic_DNA"/>
</dbReference>
<keyword evidence="2" id="KW-0378">Hydrolase</keyword>
<dbReference type="Pfam" id="PF19583">
    <property type="entry name" value="ODP"/>
    <property type="match status" value="1"/>
</dbReference>
<gene>
    <name evidence="2" type="ORF">CFH83_09605</name>
</gene>
<feature type="domain" description="Metallo-beta-lactamase" evidence="1">
    <location>
        <begin position="40"/>
        <end position="227"/>
    </location>
</feature>
<organism evidence="2 3">
    <name type="scientific">Sulfuricurvum kujiense</name>
    <dbReference type="NCBI Taxonomy" id="148813"/>
    <lineage>
        <taxon>Bacteria</taxon>
        <taxon>Pseudomonadati</taxon>
        <taxon>Campylobacterota</taxon>
        <taxon>Epsilonproteobacteria</taxon>
        <taxon>Campylobacterales</taxon>
        <taxon>Sulfurimonadaceae</taxon>
        <taxon>Sulfuricurvum</taxon>
    </lineage>
</organism>
<evidence type="ECO:0000313" key="3">
    <source>
        <dbReference type="Proteomes" id="UP000228859"/>
    </source>
</evidence>
<dbReference type="AlphaFoldDB" id="A0A2D3W8R8"/>
<evidence type="ECO:0000313" key="2">
    <source>
        <dbReference type="EMBL" id="DAB37731.1"/>
    </source>
</evidence>
<dbReference type="GO" id="GO:0016787">
    <property type="term" value="F:hydrolase activity"/>
    <property type="evidence" value="ECO:0007669"/>
    <property type="project" value="UniProtKB-KW"/>
</dbReference>
<dbReference type="RefSeq" id="WP_294895615.1">
    <property type="nucleotide sequence ID" value="NZ_DLUI01000139.1"/>
</dbReference>
<name>A0A2D3W8R8_9BACT</name>
<dbReference type="SMART" id="SM00849">
    <property type="entry name" value="Lactamase_B"/>
    <property type="match status" value="1"/>
</dbReference>
<protein>
    <submittedName>
        <fullName evidence="2">MBL fold metallo-hydrolase</fullName>
    </submittedName>
</protein>
<dbReference type="InterPro" id="IPR036866">
    <property type="entry name" value="RibonucZ/Hydroxyglut_hydro"/>
</dbReference>
<dbReference type="PANTHER" id="PTHR43041:SF1">
    <property type="entry name" value="METALLO-BETA-LACTAMASE DOMAIN-CONTAINING PROTEIN"/>
    <property type="match status" value="1"/>
</dbReference>
<evidence type="ECO:0000259" key="1">
    <source>
        <dbReference type="SMART" id="SM00849"/>
    </source>
</evidence>